<dbReference type="GO" id="GO:0031591">
    <property type="term" value="P:wybutosine biosynthetic process"/>
    <property type="evidence" value="ECO:0007669"/>
    <property type="project" value="TreeGrafter"/>
</dbReference>
<evidence type="ECO:0000256" key="3">
    <source>
        <dbReference type="ARBA" id="ARBA00022694"/>
    </source>
</evidence>
<dbReference type="GeneID" id="84218681"/>
<evidence type="ECO:0000256" key="1">
    <source>
        <dbReference type="ARBA" id="ARBA00022679"/>
    </source>
</evidence>
<dbReference type="OrthoDB" id="8079at2157"/>
<dbReference type="STRING" id="74969.FAD_0193"/>
<dbReference type="AlphaFoldDB" id="A0A1V0N1U3"/>
<dbReference type="KEGG" id="fai:FAD_0193"/>
<evidence type="ECO:0000256" key="4">
    <source>
        <dbReference type="SAM" id="Phobius"/>
    </source>
</evidence>
<keyword evidence="3" id="KW-0819">tRNA processing</keyword>
<keyword evidence="7" id="KW-1185">Reference proteome</keyword>
<dbReference type="RefSeq" id="WP_081141393.1">
    <property type="nucleotide sequence ID" value="NZ_CP015363.1"/>
</dbReference>
<dbReference type="Pfam" id="PF18093">
    <property type="entry name" value="Trm5_N"/>
    <property type="match status" value="1"/>
</dbReference>
<evidence type="ECO:0000256" key="2">
    <source>
        <dbReference type="ARBA" id="ARBA00022691"/>
    </source>
</evidence>
<keyword evidence="2" id="KW-0949">S-adenosyl-L-methionine</keyword>
<dbReference type="PANTHER" id="PTHR23245">
    <property type="entry name" value="TRNA METHYLTRANSFERASE"/>
    <property type="match status" value="1"/>
</dbReference>
<protein>
    <submittedName>
        <fullName evidence="6">RNA methyltransferase</fullName>
    </submittedName>
</protein>
<gene>
    <name evidence="6" type="ORF">FAD_0193</name>
</gene>
<accession>A0A1V0N1U3</accession>
<proteinExistence type="predicted"/>
<keyword evidence="4" id="KW-1133">Transmembrane helix</keyword>
<organism evidence="6 7">
    <name type="scientific">Ferroplasma acidiphilum</name>
    <dbReference type="NCBI Taxonomy" id="74969"/>
    <lineage>
        <taxon>Archaea</taxon>
        <taxon>Methanobacteriati</taxon>
        <taxon>Thermoplasmatota</taxon>
        <taxon>Thermoplasmata</taxon>
        <taxon>Thermoplasmatales</taxon>
        <taxon>Ferroplasmaceae</taxon>
        <taxon>Ferroplasma</taxon>
    </lineage>
</organism>
<dbReference type="SUPFAM" id="SSF53335">
    <property type="entry name" value="S-adenosyl-L-methionine-dependent methyltransferases"/>
    <property type="match status" value="1"/>
</dbReference>
<evidence type="ECO:0000259" key="5">
    <source>
        <dbReference type="PROSITE" id="PS51684"/>
    </source>
</evidence>
<keyword evidence="6" id="KW-0489">Methyltransferase</keyword>
<dbReference type="InterPro" id="IPR029063">
    <property type="entry name" value="SAM-dependent_MTases_sf"/>
</dbReference>
<evidence type="ECO:0000313" key="6">
    <source>
        <dbReference type="EMBL" id="ARD84122.1"/>
    </source>
</evidence>
<keyword evidence="4" id="KW-0812">Transmembrane</keyword>
<dbReference type="Pfam" id="PF02475">
    <property type="entry name" value="TRM5-TYW2_MTfase"/>
    <property type="match status" value="1"/>
</dbReference>
<sequence length="325" mass="36946">MERSCIRSSKISADDAIKKFRALGLLDTAYHIEQDENYVYIPLIRHIGGSINHDFKPREDVFTGIEKDSERRGLKNTGAPYIRLGNSIIFKSSISRRIVYKYASRLKVDNIYVETGKIRGIKREPSLKLIYGSGGETIVRESGVSYIMDLQKVMFSPGNINTRSKMKFIDFTGMVILDMFCGIGYFSLQILKNSRPARMVMCDINPDSIHYLKKNLQVNRIKSKVDVYTGDSRSVLPVMQADYIIMGNFNSINFIVAALLRSRIGTQISMHYLTPTESMNSTQDVIVDIARKLGYVIECIENTKVKSVGPHYQHMNAIFKVSRIL</sequence>
<dbReference type="Proteomes" id="UP000192050">
    <property type="component" value="Chromosome"/>
</dbReference>
<evidence type="ECO:0000313" key="7">
    <source>
        <dbReference type="Proteomes" id="UP000192050"/>
    </source>
</evidence>
<dbReference type="PANTHER" id="PTHR23245:SF31">
    <property type="entry name" value="TRNA WYBUTOSINE-SYNTHESIZING PROTEIN 3 HOMOLOG"/>
    <property type="match status" value="1"/>
</dbReference>
<dbReference type="GO" id="GO:0030488">
    <property type="term" value="P:tRNA methylation"/>
    <property type="evidence" value="ECO:0007669"/>
    <property type="project" value="TreeGrafter"/>
</dbReference>
<dbReference type="InterPro" id="IPR030382">
    <property type="entry name" value="MeTrfase_TRM5/TYW2"/>
</dbReference>
<keyword evidence="4" id="KW-0472">Membrane</keyword>
<keyword evidence="1 6" id="KW-0808">Transferase</keyword>
<dbReference type="PROSITE" id="PS51684">
    <property type="entry name" value="SAM_MT_TRM5_TYW2"/>
    <property type="match status" value="1"/>
</dbReference>
<dbReference type="Gene3D" id="3.40.50.150">
    <property type="entry name" value="Vaccinia Virus protein VP39"/>
    <property type="match status" value="1"/>
</dbReference>
<feature type="transmembrane region" description="Helical" evidence="4">
    <location>
        <begin position="243"/>
        <end position="260"/>
    </location>
</feature>
<dbReference type="InterPro" id="IPR056743">
    <property type="entry name" value="TRM5-TYW2-like_MTfase"/>
</dbReference>
<dbReference type="CDD" id="cd02440">
    <property type="entry name" value="AdoMet_MTases"/>
    <property type="match status" value="1"/>
</dbReference>
<dbReference type="Gene3D" id="3.30.70.2580">
    <property type="match status" value="1"/>
</dbReference>
<feature type="transmembrane region" description="Helical" evidence="4">
    <location>
        <begin position="168"/>
        <end position="191"/>
    </location>
</feature>
<dbReference type="InterPro" id="IPR040601">
    <property type="entry name" value="Trm5a/b_N"/>
</dbReference>
<name>A0A1V0N1U3_9ARCH</name>
<dbReference type="EMBL" id="CP015363">
    <property type="protein sequence ID" value="ARD84122.1"/>
    <property type="molecule type" value="Genomic_DNA"/>
</dbReference>
<dbReference type="GO" id="GO:0008175">
    <property type="term" value="F:tRNA methyltransferase activity"/>
    <property type="evidence" value="ECO:0007669"/>
    <property type="project" value="TreeGrafter"/>
</dbReference>
<feature type="domain" description="SAM-dependent methyltransferase TRM5/TYW2-type" evidence="5">
    <location>
        <begin position="81"/>
        <end position="323"/>
    </location>
</feature>
<dbReference type="GO" id="GO:0005737">
    <property type="term" value="C:cytoplasm"/>
    <property type="evidence" value="ECO:0007669"/>
    <property type="project" value="TreeGrafter"/>
</dbReference>
<reference evidence="6 7" key="1">
    <citation type="submission" date="2011-10" db="EMBL/GenBank/DDBJ databases">
        <title>Metabolic and evolutionary patterns in the extreme acidophile Ferroplasma acidiphilum.</title>
        <authorList>
            <person name="Golyshina O.V."/>
            <person name="Kozyavkin S.A."/>
            <person name="Tatusov R.L."/>
            <person name="Slesarev A.I."/>
            <person name="Golyshin P.N."/>
        </authorList>
    </citation>
    <scope>NUCLEOTIDE SEQUENCE [LARGE SCALE GENOMIC DNA]</scope>
    <source>
        <strain evidence="7">Y</strain>
    </source>
</reference>